<dbReference type="OrthoDB" id="9793746at2"/>
<reference evidence="2 3" key="1">
    <citation type="submission" date="2015-09" db="EMBL/GenBank/DDBJ databases">
        <authorList>
            <consortium name="Pathogen Informatics"/>
        </authorList>
    </citation>
    <scope>NUCLEOTIDE SEQUENCE [LARGE SCALE GENOMIC DNA]</scope>
    <source>
        <strain evidence="2 3">2789STDY5834876</strain>
    </source>
</reference>
<dbReference type="RefSeq" id="WP_055150961.1">
    <property type="nucleotide sequence ID" value="NZ_CYZU01000004.1"/>
</dbReference>
<feature type="transmembrane region" description="Helical" evidence="1">
    <location>
        <begin position="192"/>
        <end position="211"/>
    </location>
</feature>
<protein>
    <submittedName>
        <fullName evidence="2">Domain of uncharacterized function (DUF368)</fullName>
    </submittedName>
</protein>
<name>A0A174A574_9FIRM</name>
<feature type="transmembrane region" description="Helical" evidence="1">
    <location>
        <begin position="143"/>
        <end position="163"/>
    </location>
</feature>
<feature type="transmembrane region" description="Helical" evidence="1">
    <location>
        <begin position="223"/>
        <end position="241"/>
    </location>
</feature>
<keyword evidence="1" id="KW-0812">Transmembrane</keyword>
<dbReference type="AlphaFoldDB" id="A0A174A574"/>
<organism evidence="2 3">
    <name type="scientific">Faecalicatena contorta</name>
    <dbReference type="NCBI Taxonomy" id="39482"/>
    <lineage>
        <taxon>Bacteria</taxon>
        <taxon>Bacillati</taxon>
        <taxon>Bacillota</taxon>
        <taxon>Clostridia</taxon>
        <taxon>Lachnospirales</taxon>
        <taxon>Lachnospiraceae</taxon>
        <taxon>Faecalicatena</taxon>
    </lineage>
</organism>
<sequence>MKHTNLLTAIKGMIVGGTMLVPGVSGGSMAMILGIYTKLIHSVSSFTKHKKENLLFLAAFSAGGGFGMVLFARPILGLIQNYPMPTLYFFMGAVTGSVPLTLKQADIRRFSWKYPLYMGIGLSVVLLFALLPSGALQADMAKGAGGLLLLVLAGFVAAIALVLPGISVSYLFLLMGIYDSVMRAISSFRLTFLAPLGIGLLLGIVFTTKLLEHAMTKYPRPAYLIILGFVLGSIVELFPGIPSGPEILFCILTFAAGFGIIRLVSVTEIKQLQKSRPEYQ</sequence>
<dbReference type="InterPro" id="IPR007163">
    <property type="entry name" value="VCA0040-like"/>
</dbReference>
<evidence type="ECO:0000313" key="3">
    <source>
        <dbReference type="Proteomes" id="UP000095544"/>
    </source>
</evidence>
<evidence type="ECO:0000256" key="1">
    <source>
        <dbReference type="SAM" id="Phobius"/>
    </source>
</evidence>
<feature type="transmembrane region" description="Helical" evidence="1">
    <location>
        <begin position="247"/>
        <end position="266"/>
    </location>
</feature>
<dbReference type="EMBL" id="CYZU01000004">
    <property type="protein sequence ID" value="CUN83781.1"/>
    <property type="molecule type" value="Genomic_DNA"/>
</dbReference>
<proteinExistence type="predicted"/>
<dbReference type="Proteomes" id="UP000095544">
    <property type="component" value="Unassembled WGS sequence"/>
</dbReference>
<feature type="transmembrane region" description="Helical" evidence="1">
    <location>
        <begin position="114"/>
        <end position="131"/>
    </location>
</feature>
<keyword evidence="1" id="KW-0472">Membrane</keyword>
<dbReference type="PANTHER" id="PTHR37308:SF1">
    <property type="entry name" value="POLYPRENYL-PHOSPHATE TRANSPORTER"/>
    <property type="match status" value="1"/>
</dbReference>
<gene>
    <name evidence="2" type="ORF">ERS852491_00617</name>
</gene>
<evidence type="ECO:0000313" key="2">
    <source>
        <dbReference type="EMBL" id="CUN83781.1"/>
    </source>
</evidence>
<keyword evidence="1" id="KW-1133">Transmembrane helix</keyword>
<feature type="transmembrane region" description="Helical" evidence="1">
    <location>
        <begin position="54"/>
        <end position="76"/>
    </location>
</feature>
<feature type="transmembrane region" description="Helical" evidence="1">
    <location>
        <begin position="12"/>
        <end position="33"/>
    </location>
</feature>
<feature type="transmembrane region" description="Helical" evidence="1">
    <location>
        <begin position="82"/>
        <end position="102"/>
    </location>
</feature>
<dbReference type="Pfam" id="PF04018">
    <property type="entry name" value="VCA0040-like"/>
    <property type="match status" value="1"/>
</dbReference>
<accession>A0A174A574</accession>
<dbReference type="STRING" id="39482.ERS852491_00617"/>
<dbReference type="PANTHER" id="PTHR37308">
    <property type="entry name" value="INTEGRAL MEMBRANE PROTEIN"/>
    <property type="match status" value="1"/>
</dbReference>